<dbReference type="SMART" id="SM00470">
    <property type="entry name" value="ParB"/>
    <property type="match status" value="1"/>
</dbReference>
<dbReference type="InterPro" id="IPR004437">
    <property type="entry name" value="ParB/RepB/Spo0J"/>
</dbReference>
<dbReference type="InterPro" id="IPR041468">
    <property type="entry name" value="HTH_ParB/Spo0J"/>
</dbReference>
<name>A0ABY5DKV6_9GAMM</name>
<keyword evidence="2" id="KW-0159">Chromosome partition</keyword>
<dbReference type="InterPro" id="IPR003115">
    <property type="entry name" value="ParB_N"/>
</dbReference>
<organism evidence="4 5">
    <name type="scientific">Candidatus Comchoanobacter bicostacola</name>
    <dbReference type="NCBI Taxonomy" id="2919598"/>
    <lineage>
        <taxon>Bacteria</taxon>
        <taxon>Pseudomonadati</taxon>
        <taxon>Pseudomonadota</taxon>
        <taxon>Gammaproteobacteria</taxon>
        <taxon>Candidatus Comchoanobacterales</taxon>
        <taxon>Candidatus Comchoanobacteraceae</taxon>
        <taxon>Candidatus Comchoanobacter</taxon>
    </lineage>
</organism>
<accession>A0ABY5DKV6</accession>
<dbReference type="InterPro" id="IPR036086">
    <property type="entry name" value="ParB/Sulfiredoxin_sf"/>
</dbReference>
<dbReference type="Pfam" id="PF17762">
    <property type="entry name" value="HTH_ParB"/>
    <property type="match status" value="1"/>
</dbReference>
<dbReference type="Gene3D" id="1.10.10.2830">
    <property type="match status" value="1"/>
</dbReference>
<reference evidence="4 5" key="1">
    <citation type="journal article" date="2022" name="Nat. Microbiol.">
        <title>The microbiome of a bacterivorous marine choanoflagellate contains a resource-demanding obligate bacterial associate.</title>
        <authorList>
            <person name="Needham D.M."/>
            <person name="Poirier C."/>
            <person name="Bachy C."/>
            <person name="George E.E."/>
            <person name="Wilken S."/>
            <person name="Yung C.C.M."/>
            <person name="Limardo A.J."/>
            <person name="Morando M."/>
            <person name="Sudek L."/>
            <person name="Malmstrom R.R."/>
            <person name="Keeling P.J."/>
            <person name="Santoro A.E."/>
            <person name="Worden A.Z."/>
        </authorList>
    </citation>
    <scope>NUCLEOTIDE SEQUENCE [LARGE SCALE GENOMIC DNA]</scope>
    <source>
        <strain evidence="4 5">Comchoano-1</strain>
    </source>
</reference>
<dbReference type="Proteomes" id="UP001055955">
    <property type="component" value="Chromosome"/>
</dbReference>
<dbReference type="PANTHER" id="PTHR33375:SF1">
    <property type="entry name" value="CHROMOSOME-PARTITIONING PROTEIN PARB-RELATED"/>
    <property type="match status" value="1"/>
</dbReference>
<evidence type="ECO:0000313" key="5">
    <source>
        <dbReference type="Proteomes" id="UP001055955"/>
    </source>
</evidence>
<dbReference type="SUPFAM" id="SSF109709">
    <property type="entry name" value="KorB DNA-binding domain-like"/>
    <property type="match status" value="1"/>
</dbReference>
<dbReference type="SUPFAM" id="SSF110849">
    <property type="entry name" value="ParB/Sulfiredoxin"/>
    <property type="match status" value="1"/>
</dbReference>
<dbReference type="EMBL" id="CP092900">
    <property type="protein sequence ID" value="UTC24602.1"/>
    <property type="molecule type" value="Genomic_DNA"/>
</dbReference>
<evidence type="ECO:0000256" key="1">
    <source>
        <dbReference type="ARBA" id="ARBA00006295"/>
    </source>
</evidence>
<feature type="domain" description="ParB-like N-terminal" evidence="3">
    <location>
        <begin position="34"/>
        <end position="123"/>
    </location>
</feature>
<dbReference type="Pfam" id="PF02195">
    <property type="entry name" value="ParB_N"/>
    <property type="match status" value="1"/>
</dbReference>
<dbReference type="NCBIfam" id="TIGR00180">
    <property type="entry name" value="parB_part"/>
    <property type="match status" value="1"/>
</dbReference>
<dbReference type="RefSeq" id="WP_258568387.1">
    <property type="nucleotide sequence ID" value="NZ_CP092900.1"/>
</dbReference>
<evidence type="ECO:0000259" key="3">
    <source>
        <dbReference type="SMART" id="SM00470"/>
    </source>
</evidence>
<dbReference type="Gene3D" id="3.90.1530.30">
    <property type="match status" value="1"/>
</dbReference>
<sequence length="286" mass="31799">MPSKNRRLGRALSDMGLNELLSDIKQSDQALQIQSLALSEVSPNNDQPRKTFSQASIEELAASIKIHGIIQPLVVQEKNNQYQIIAGERRYRAAKMIGLTHIPAIIKQASELEYEAIALIENIQRESLNVIDQAEAFARLIDTHNMSHEALAEQVSKSRSSVTNILRLNQLHPEVKALVRNQSLSMGHARAILAIPSERQPEFAQKAVAQSLSVRQVEALIMRMNKPKSTPATNNDWAQPLLTTLPITAKVTGSEHKGKLILSYKSQSELQSMIEQLSDTKVFTEA</sequence>
<dbReference type="InterPro" id="IPR050336">
    <property type="entry name" value="Chromosome_partition/occlusion"/>
</dbReference>
<gene>
    <name evidence="4" type="ORF">MMH89_00280</name>
</gene>
<keyword evidence="5" id="KW-1185">Reference proteome</keyword>
<proteinExistence type="inferred from homology"/>
<dbReference type="PANTHER" id="PTHR33375">
    <property type="entry name" value="CHROMOSOME-PARTITIONING PROTEIN PARB-RELATED"/>
    <property type="match status" value="1"/>
</dbReference>
<comment type="similarity">
    <text evidence="1">Belongs to the ParB family.</text>
</comment>
<protein>
    <submittedName>
        <fullName evidence="4">ParB/RepB/Spo0J family partition protein</fullName>
    </submittedName>
</protein>
<evidence type="ECO:0000313" key="4">
    <source>
        <dbReference type="EMBL" id="UTC24602.1"/>
    </source>
</evidence>
<evidence type="ECO:0000256" key="2">
    <source>
        <dbReference type="ARBA" id="ARBA00022829"/>
    </source>
</evidence>
<dbReference type="CDD" id="cd16393">
    <property type="entry name" value="SPO0J_N"/>
    <property type="match status" value="1"/>
</dbReference>